<protein>
    <submittedName>
        <fullName evidence="2">Uncharacterized protein</fullName>
    </submittedName>
</protein>
<feature type="compositionally biased region" description="Polar residues" evidence="1">
    <location>
        <begin position="48"/>
        <end position="58"/>
    </location>
</feature>
<dbReference type="Proteomes" id="UP000018144">
    <property type="component" value="Unassembled WGS sequence"/>
</dbReference>
<name>U4LG40_PYROM</name>
<feature type="compositionally biased region" description="Polar residues" evidence="1">
    <location>
        <begin position="134"/>
        <end position="166"/>
    </location>
</feature>
<gene>
    <name evidence="2" type="ORF">PCON_09912</name>
</gene>
<feature type="compositionally biased region" description="Basic and acidic residues" evidence="1">
    <location>
        <begin position="116"/>
        <end position="133"/>
    </location>
</feature>
<organism evidence="2 3">
    <name type="scientific">Pyronema omphalodes (strain CBS 100304)</name>
    <name type="common">Pyronema confluens</name>
    <dbReference type="NCBI Taxonomy" id="1076935"/>
    <lineage>
        <taxon>Eukaryota</taxon>
        <taxon>Fungi</taxon>
        <taxon>Dikarya</taxon>
        <taxon>Ascomycota</taxon>
        <taxon>Pezizomycotina</taxon>
        <taxon>Pezizomycetes</taxon>
        <taxon>Pezizales</taxon>
        <taxon>Pyronemataceae</taxon>
        <taxon>Pyronema</taxon>
    </lineage>
</organism>
<dbReference type="EMBL" id="HF935534">
    <property type="protein sequence ID" value="CCX31084.1"/>
    <property type="molecule type" value="Genomic_DNA"/>
</dbReference>
<evidence type="ECO:0000256" key="1">
    <source>
        <dbReference type="SAM" id="MobiDB-lite"/>
    </source>
</evidence>
<accession>U4LG40</accession>
<keyword evidence="3" id="KW-1185">Reference proteome</keyword>
<evidence type="ECO:0000313" key="3">
    <source>
        <dbReference type="Proteomes" id="UP000018144"/>
    </source>
</evidence>
<feature type="region of interest" description="Disordered" evidence="1">
    <location>
        <begin position="115"/>
        <end position="188"/>
    </location>
</feature>
<dbReference type="AlphaFoldDB" id="U4LG40"/>
<reference evidence="2 3" key="1">
    <citation type="journal article" date="2013" name="PLoS Genet.">
        <title>The genome and development-dependent transcriptomes of Pyronema confluens: a window into fungal evolution.</title>
        <authorList>
            <person name="Traeger S."/>
            <person name="Altegoer F."/>
            <person name="Freitag M."/>
            <person name="Gabaldon T."/>
            <person name="Kempken F."/>
            <person name="Kumar A."/>
            <person name="Marcet-Houben M."/>
            <person name="Poggeler S."/>
            <person name="Stajich J.E."/>
            <person name="Nowrousian M."/>
        </authorList>
    </citation>
    <scope>NUCLEOTIDE SEQUENCE [LARGE SCALE GENOMIC DNA]</scope>
    <source>
        <strain evidence="3">CBS 100304</strain>
        <tissue evidence="2">Vegetative mycelium</tissue>
    </source>
</reference>
<proteinExistence type="predicted"/>
<feature type="region of interest" description="Disordered" evidence="1">
    <location>
        <begin position="1"/>
        <end position="99"/>
    </location>
</feature>
<evidence type="ECO:0000313" key="2">
    <source>
        <dbReference type="EMBL" id="CCX31084.1"/>
    </source>
</evidence>
<sequence length="188" mass="20142">MGPGLPQDGNLNSQPSAHAINVQPGVAVGSRRLHQPVTATPRFHNSGIPYNTSHQQRSGHPEGSRSTGGFGAIRTSRNQTSAQPRSAPAGVPVPTSNRWHSYLLTGHDCSVSEELESIHPQDTAETRGSRDVSDPTSRNHTPAEHSNVQSHPTSQIVNPNNVTSISGLRPTRHRRRGQEVRGCLGRGG</sequence>
<feature type="compositionally biased region" description="Polar residues" evidence="1">
    <location>
        <begin position="75"/>
        <end position="84"/>
    </location>
</feature>